<organism evidence="2 3">
    <name type="scientific">Flagellimonas algicola</name>
    <dbReference type="NCBI Taxonomy" id="2583815"/>
    <lineage>
        <taxon>Bacteria</taxon>
        <taxon>Pseudomonadati</taxon>
        <taxon>Bacteroidota</taxon>
        <taxon>Flavobacteriia</taxon>
        <taxon>Flavobacteriales</taxon>
        <taxon>Flavobacteriaceae</taxon>
        <taxon>Flagellimonas</taxon>
    </lineage>
</organism>
<comment type="caution">
    <text evidence="2">The sequence shown here is derived from an EMBL/GenBank/DDBJ whole genome shotgun (WGS) entry which is preliminary data.</text>
</comment>
<evidence type="ECO:0000313" key="2">
    <source>
        <dbReference type="EMBL" id="TMU57697.1"/>
    </source>
</evidence>
<dbReference type="PANTHER" id="PTHR33987:SF1">
    <property type="entry name" value="CALCINEURIN-LIKE METALLO-PHOSPHOESTERASE SUPERFAMILY PROTEIN"/>
    <property type="match status" value="1"/>
</dbReference>
<feature type="domain" description="PhoD-like phosphatase metallophosphatase" evidence="1">
    <location>
        <begin position="85"/>
        <end position="258"/>
    </location>
</feature>
<proteinExistence type="predicted"/>
<accession>A0ABY2WSK2</accession>
<dbReference type="EMBL" id="VCNI01000001">
    <property type="protein sequence ID" value="TMU57697.1"/>
    <property type="molecule type" value="Genomic_DNA"/>
</dbReference>
<dbReference type="InterPro" id="IPR029052">
    <property type="entry name" value="Metallo-depent_PP-like"/>
</dbReference>
<dbReference type="Pfam" id="PF09423">
    <property type="entry name" value="PhoD"/>
    <property type="match status" value="1"/>
</dbReference>
<keyword evidence="3" id="KW-1185">Reference proteome</keyword>
<dbReference type="Gene3D" id="3.60.21.70">
    <property type="entry name" value="PhoD-like phosphatase"/>
    <property type="match status" value="1"/>
</dbReference>
<gene>
    <name evidence="2" type="ORF">FGG15_06015</name>
</gene>
<dbReference type="CDD" id="cd07389">
    <property type="entry name" value="MPP_PhoD"/>
    <property type="match status" value="1"/>
</dbReference>
<protein>
    <submittedName>
        <fullName evidence="2">Alkaline phosphatase family protein</fullName>
    </submittedName>
</protein>
<dbReference type="PANTHER" id="PTHR33987">
    <property type="entry name" value="CALCINEURIN-LIKE METALLO-PHOSPHOESTERASE SUPERFAMILY PROTEIN"/>
    <property type="match status" value="1"/>
</dbReference>
<dbReference type="Proteomes" id="UP000751614">
    <property type="component" value="Unassembled WGS sequence"/>
</dbReference>
<sequence length="336" mass="38198">MALITCKSKQESSPIQESAGENSNPIFNIAFGSCNKQDMENPFWNDILEMDPHLWIWGGDNIYADTDDMELLKSMYDKQNKVEGYALLKSKIPVIGTWDDHDYGLNDGGEEFTMKDGSQQQFLDFMGVAPESERRARKGIYAAHTYEIPAGKIKVLVLDTRYFRSRLEKDENPGRRYKPNAAADATILGEAQWEWLQNELQSSDANFNLIVTSIQFLSREHGFESWGNFPKEIERMNQLISNSKAKGIMILSGDRHISEFSITQLESMSYPLIDFTSSGLTHSYSNFEAEPNPYRVGSVTSVTSFGLIELNLETREAKLKIMGENGLVHQEIKQQY</sequence>
<evidence type="ECO:0000313" key="3">
    <source>
        <dbReference type="Proteomes" id="UP000751614"/>
    </source>
</evidence>
<name>A0ABY2WSK2_9FLAO</name>
<dbReference type="PROSITE" id="PS51257">
    <property type="entry name" value="PROKAR_LIPOPROTEIN"/>
    <property type="match status" value="1"/>
</dbReference>
<evidence type="ECO:0000259" key="1">
    <source>
        <dbReference type="Pfam" id="PF09423"/>
    </source>
</evidence>
<dbReference type="InterPro" id="IPR038607">
    <property type="entry name" value="PhoD-like_sf"/>
</dbReference>
<dbReference type="InterPro" id="IPR018946">
    <property type="entry name" value="PhoD-like_MPP"/>
</dbReference>
<dbReference type="SUPFAM" id="SSF56300">
    <property type="entry name" value="Metallo-dependent phosphatases"/>
    <property type="match status" value="1"/>
</dbReference>
<reference evidence="2 3" key="1">
    <citation type="submission" date="2019-05" db="EMBL/GenBank/DDBJ databases">
        <title>Flagellimonas sp. AsT0115, sp. nov., isolated from a marine red algae, Asparagopsis taxiformis.</title>
        <authorList>
            <person name="Kim J."/>
            <person name="Jeong S.E."/>
            <person name="Jeon C.O."/>
        </authorList>
    </citation>
    <scope>NUCLEOTIDE SEQUENCE [LARGE SCALE GENOMIC DNA]</scope>
    <source>
        <strain evidence="2 3">AsT0115</strain>
    </source>
</reference>